<keyword evidence="11" id="KW-1185">Reference proteome</keyword>
<comment type="caution">
    <text evidence="10">The sequence shown here is derived from an EMBL/GenBank/DDBJ whole genome shotgun (WGS) entry which is preliminary data.</text>
</comment>
<dbReference type="InterPro" id="IPR049940">
    <property type="entry name" value="GluQ/Sye"/>
</dbReference>
<evidence type="ECO:0000256" key="6">
    <source>
        <dbReference type="ARBA" id="ARBA00023146"/>
    </source>
</evidence>
<feature type="domain" description="Glutamyl/glutaminyl-tRNA synthetase class Ib catalytic" evidence="8">
    <location>
        <begin position="360"/>
        <end position="417"/>
    </location>
</feature>
<name>A0A3M7L6E8_9FLAO</name>
<dbReference type="Gene3D" id="3.40.50.620">
    <property type="entry name" value="HUPs"/>
    <property type="match status" value="1"/>
</dbReference>
<feature type="short sequence motif" description="'HIGH' region" evidence="7">
    <location>
        <begin position="10"/>
        <end position="20"/>
    </location>
</feature>
<feature type="domain" description="Aminoacyl-tRNA synthetase class I anticodon-binding" evidence="9">
    <location>
        <begin position="445"/>
        <end position="570"/>
    </location>
</feature>
<dbReference type="GO" id="GO:0000049">
    <property type="term" value="F:tRNA binding"/>
    <property type="evidence" value="ECO:0007669"/>
    <property type="project" value="InterPro"/>
</dbReference>
<dbReference type="Gene3D" id="1.10.1160.10">
    <property type="entry name" value="Glutamyl-trna Synthetase, Domain 2"/>
    <property type="match status" value="1"/>
</dbReference>
<comment type="subcellular location">
    <subcellularLocation>
        <location evidence="7">Cytoplasm</location>
    </subcellularLocation>
</comment>
<dbReference type="InterPro" id="IPR014729">
    <property type="entry name" value="Rossmann-like_a/b/a_fold"/>
</dbReference>
<evidence type="ECO:0000256" key="4">
    <source>
        <dbReference type="ARBA" id="ARBA00022840"/>
    </source>
</evidence>
<comment type="caution">
    <text evidence="7">Lacks conserved residue(s) required for the propagation of feature annotation.</text>
</comment>
<keyword evidence="3 7" id="KW-0547">Nucleotide-binding</keyword>
<dbReference type="GO" id="GO:0006424">
    <property type="term" value="P:glutamyl-tRNA aminoacylation"/>
    <property type="evidence" value="ECO:0007669"/>
    <property type="project" value="UniProtKB-UniRule"/>
</dbReference>
<dbReference type="InterPro" id="IPR004527">
    <property type="entry name" value="Glu-tRNA-ligase_bac/mito"/>
</dbReference>
<evidence type="ECO:0000256" key="7">
    <source>
        <dbReference type="HAMAP-Rule" id="MF_00022"/>
    </source>
</evidence>
<keyword evidence="4 7" id="KW-0067">ATP-binding</keyword>
<keyword evidence="6 7" id="KW-0030">Aminoacyl-tRNA synthetase</keyword>
<sequence length="578" mass="66290">MDKVRVRFAPSPTGPLHLGGVRTALYDYLFAKNQGGEFVLRIEDTDTARYVEGAEEYIEEALEWCGIIADESPKKGGKFAPYRQSERRDIYDKYTQQILKTDYAYIAFDTPEELDAIRSEFEAKNEVFSYDNKTRNRLKNSLTLSEEEVQKLLNEKKPYVVRFKMPVDRTLNLEDIIRGKSSVNTNTLDDKVLVKNDGMPTYHFANIIDDHEMEISHVIRGEEWLPSLGLHTLLYEAMGWEAPQFAHLSLILKPDVSTLIDKDNIDSITKSFTEEFVAKNDQFSFDESAALIKSLFSEVKSPRFKSMLGENEKDNPLTASVKQFLKKGLSGKLSKRDGDKFGFPVFPLNFTDPATGNISKGYRESGYLPEAFINMVSLLGWSPANDREILSLDEMAKEFDLYKVHKAGARFSKEKSEWFNHQYIQKKSNDELLTILRNSDLSLNISDDKLLKIIHLMKERTTFPIEIYENGKFFFEAPQYYDEKASKKAWNESTSEILNNLILKLNDTDFNAESLKQSVHDFAEEKGLGMGKIMMPLRLSLVGELKGPDVPDILEILEKEESISRINKAIQHFNEILM</sequence>
<evidence type="ECO:0000313" key="10">
    <source>
        <dbReference type="EMBL" id="RMZ58157.1"/>
    </source>
</evidence>
<dbReference type="GO" id="GO:0004818">
    <property type="term" value="F:glutamate-tRNA ligase activity"/>
    <property type="evidence" value="ECO:0007669"/>
    <property type="project" value="UniProtKB-UniRule"/>
</dbReference>
<dbReference type="CDD" id="cd00808">
    <property type="entry name" value="GluRS_core"/>
    <property type="match status" value="1"/>
</dbReference>
<reference evidence="10 11" key="1">
    <citation type="submission" date="2018-08" db="EMBL/GenBank/DDBJ databases">
        <title>Chryseobacterium nematophagum: a novel matrix digesting pathogen of nematodes.</title>
        <authorList>
            <person name="Page A."/>
            <person name="Roberts M."/>
            <person name="Felix M.-A."/>
            <person name="Weir W."/>
        </authorList>
    </citation>
    <scope>NUCLEOTIDE SEQUENCE [LARGE SCALE GENOMIC DNA]</scope>
    <source>
        <strain evidence="10 11">JUb275</strain>
    </source>
</reference>
<evidence type="ECO:0000256" key="5">
    <source>
        <dbReference type="ARBA" id="ARBA00022917"/>
    </source>
</evidence>
<comment type="subunit">
    <text evidence="7">Monomer.</text>
</comment>
<dbReference type="RefSeq" id="WP_122548597.1">
    <property type="nucleotide sequence ID" value="NZ_QWIV01000015.1"/>
</dbReference>
<dbReference type="Pfam" id="PF00749">
    <property type="entry name" value="tRNA-synt_1c"/>
    <property type="match status" value="2"/>
</dbReference>
<dbReference type="InterPro" id="IPR008925">
    <property type="entry name" value="aa_tRNA-synth_I_cd-bd_sf"/>
</dbReference>
<dbReference type="SUPFAM" id="SSF52374">
    <property type="entry name" value="Nucleotidylyl transferase"/>
    <property type="match status" value="2"/>
</dbReference>
<feature type="short sequence motif" description="'KMSKS' region" evidence="7">
    <location>
        <begin position="332"/>
        <end position="336"/>
    </location>
</feature>
<dbReference type="GO" id="GO:0008270">
    <property type="term" value="F:zinc ion binding"/>
    <property type="evidence" value="ECO:0007669"/>
    <property type="project" value="InterPro"/>
</dbReference>
<dbReference type="AlphaFoldDB" id="A0A3M7L6E8"/>
<dbReference type="Gene3D" id="1.10.10.350">
    <property type="match status" value="1"/>
</dbReference>
<gene>
    <name evidence="7 10" type="primary">gltX</name>
    <name evidence="10" type="ORF">D1632_17885</name>
</gene>
<dbReference type="PROSITE" id="PS00178">
    <property type="entry name" value="AA_TRNA_LIGASE_I"/>
    <property type="match status" value="1"/>
</dbReference>
<evidence type="ECO:0000256" key="1">
    <source>
        <dbReference type="ARBA" id="ARBA00007894"/>
    </source>
</evidence>
<dbReference type="InterPro" id="IPR045462">
    <property type="entry name" value="aa-tRNA-synth_I_cd-bd"/>
</dbReference>
<comment type="function">
    <text evidence="7">Catalyzes the attachment of glutamate to tRNA(Glu) in a two-step reaction: glutamate is first activated by ATP to form Glu-AMP and then transferred to the acceptor end of tRNA(Glu).</text>
</comment>
<accession>A0A3M7L6E8</accession>
<evidence type="ECO:0000313" key="11">
    <source>
        <dbReference type="Proteomes" id="UP000267524"/>
    </source>
</evidence>
<evidence type="ECO:0000259" key="8">
    <source>
        <dbReference type="Pfam" id="PF00749"/>
    </source>
</evidence>
<dbReference type="PANTHER" id="PTHR43311:SF2">
    <property type="entry name" value="GLUTAMATE--TRNA LIGASE, MITOCHONDRIAL-RELATED"/>
    <property type="match status" value="1"/>
</dbReference>
<keyword evidence="7" id="KW-0963">Cytoplasm</keyword>
<dbReference type="InterPro" id="IPR000924">
    <property type="entry name" value="Glu/Gln-tRNA-synth"/>
</dbReference>
<dbReference type="EMBL" id="QWIV01000015">
    <property type="protein sequence ID" value="RMZ58157.1"/>
    <property type="molecule type" value="Genomic_DNA"/>
</dbReference>
<dbReference type="EC" id="6.1.1.17" evidence="7"/>
<dbReference type="HAMAP" id="MF_00022">
    <property type="entry name" value="Glu_tRNA_synth_type1"/>
    <property type="match status" value="1"/>
</dbReference>
<protein>
    <recommendedName>
        <fullName evidence="7">Glutamate--tRNA ligase</fullName>
        <ecNumber evidence="7">6.1.1.17</ecNumber>
    </recommendedName>
    <alternativeName>
        <fullName evidence="7">Glutamyl-tRNA synthetase</fullName>
        <shortName evidence="7">GluRS</shortName>
    </alternativeName>
</protein>
<comment type="similarity">
    <text evidence="1 7">Belongs to the class-I aminoacyl-tRNA synthetase family. Glutamate--tRNA ligase type 1 subfamily.</text>
</comment>
<keyword evidence="2 7" id="KW-0436">Ligase</keyword>
<dbReference type="InterPro" id="IPR001412">
    <property type="entry name" value="aa-tRNA-synth_I_CS"/>
</dbReference>
<organism evidence="10 11">
    <name type="scientific">Chryseobacterium nematophagum</name>
    <dbReference type="NCBI Taxonomy" id="2305228"/>
    <lineage>
        <taxon>Bacteria</taxon>
        <taxon>Pseudomonadati</taxon>
        <taxon>Bacteroidota</taxon>
        <taxon>Flavobacteriia</taxon>
        <taxon>Flavobacteriales</taxon>
        <taxon>Weeksellaceae</taxon>
        <taxon>Chryseobacterium group</taxon>
        <taxon>Chryseobacterium</taxon>
    </lineage>
</organism>
<dbReference type="GO" id="GO:0005829">
    <property type="term" value="C:cytosol"/>
    <property type="evidence" value="ECO:0007669"/>
    <property type="project" value="TreeGrafter"/>
</dbReference>
<dbReference type="SUPFAM" id="SSF48163">
    <property type="entry name" value="An anticodon-binding domain of class I aminoacyl-tRNA synthetases"/>
    <property type="match status" value="1"/>
</dbReference>
<feature type="binding site" evidence="7">
    <location>
        <position position="335"/>
    </location>
    <ligand>
        <name>ATP</name>
        <dbReference type="ChEBI" id="CHEBI:30616"/>
    </ligand>
</feature>
<dbReference type="InterPro" id="IPR020061">
    <property type="entry name" value="Glu_tRNA_lig_a-bdl"/>
</dbReference>
<dbReference type="Proteomes" id="UP000267524">
    <property type="component" value="Unassembled WGS sequence"/>
</dbReference>
<feature type="domain" description="Glutamyl/glutaminyl-tRNA synthetase class Ib catalytic" evidence="8">
    <location>
        <begin position="3"/>
        <end position="259"/>
    </location>
</feature>
<evidence type="ECO:0000256" key="2">
    <source>
        <dbReference type="ARBA" id="ARBA00022598"/>
    </source>
</evidence>
<evidence type="ECO:0000256" key="3">
    <source>
        <dbReference type="ARBA" id="ARBA00022741"/>
    </source>
</evidence>
<proteinExistence type="inferred from homology"/>
<dbReference type="GO" id="GO:0005524">
    <property type="term" value="F:ATP binding"/>
    <property type="evidence" value="ECO:0007669"/>
    <property type="project" value="UniProtKB-UniRule"/>
</dbReference>
<dbReference type="InterPro" id="IPR033910">
    <property type="entry name" value="GluRS_core"/>
</dbReference>
<evidence type="ECO:0000259" key="9">
    <source>
        <dbReference type="Pfam" id="PF19269"/>
    </source>
</evidence>
<dbReference type="Pfam" id="PF19269">
    <property type="entry name" value="Anticodon_2"/>
    <property type="match status" value="1"/>
</dbReference>
<dbReference type="InterPro" id="IPR020751">
    <property type="entry name" value="aa-tRNA-synth_I_codon-bd_sub2"/>
</dbReference>
<dbReference type="PRINTS" id="PR00987">
    <property type="entry name" value="TRNASYNTHGLU"/>
</dbReference>
<comment type="catalytic activity">
    <reaction evidence="7">
        <text>tRNA(Glu) + L-glutamate + ATP = L-glutamyl-tRNA(Glu) + AMP + diphosphate</text>
        <dbReference type="Rhea" id="RHEA:23540"/>
        <dbReference type="Rhea" id="RHEA-COMP:9663"/>
        <dbReference type="Rhea" id="RHEA-COMP:9680"/>
        <dbReference type="ChEBI" id="CHEBI:29985"/>
        <dbReference type="ChEBI" id="CHEBI:30616"/>
        <dbReference type="ChEBI" id="CHEBI:33019"/>
        <dbReference type="ChEBI" id="CHEBI:78442"/>
        <dbReference type="ChEBI" id="CHEBI:78520"/>
        <dbReference type="ChEBI" id="CHEBI:456215"/>
        <dbReference type="EC" id="6.1.1.17"/>
    </reaction>
</comment>
<dbReference type="InterPro" id="IPR020058">
    <property type="entry name" value="Glu/Gln-tRNA-synth_Ib_cat-dom"/>
</dbReference>
<dbReference type="NCBIfam" id="TIGR00464">
    <property type="entry name" value="gltX_bact"/>
    <property type="match status" value="1"/>
</dbReference>
<dbReference type="PANTHER" id="PTHR43311">
    <property type="entry name" value="GLUTAMATE--TRNA LIGASE"/>
    <property type="match status" value="1"/>
</dbReference>
<keyword evidence="5 7" id="KW-0648">Protein biosynthesis</keyword>